<proteinExistence type="predicted"/>
<organism evidence="1 2">
    <name type="scientific">Candidatus Thermofonsia Clade 3 bacterium</name>
    <dbReference type="NCBI Taxonomy" id="2364212"/>
    <lineage>
        <taxon>Bacteria</taxon>
        <taxon>Bacillati</taxon>
        <taxon>Chloroflexota</taxon>
        <taxon>Candidatus Thermofontia</taxon>
        <taxon>Candidatus Thermofonsia Clade 3</taxon>
    </lineage>
</organism>
<protein>
    <submittedName>
        <fullName evidence="1">Uncharacterized protein</fullName>
    </submittedName>
</protein>
<name>A0A2M8QGQ7_9CHLR</name>
<evidence type="ECO:0000313" key="1">
    <source>
        <dbReference type="EMBL" id="PJF48986.1"/>
    </source>
</evidence>
<dbReference type="AlphaFoldDB" id="A0A2M8QGQ7"/>
<evidence type="ECO:0000313" key="2">
    <source>
        <dbReference type="Proteomes" id="UP000230790"/>
    </source>
</evidence>
<dbReference type="EMBL" id="PGTN01000002">
    <property type="protein sequence ID" value="PJF48986.1"/>
    <property type="molecule type" value="Genomic_DNA"/>
</dbReference>
<sequence length="59" mass="6909">MYLFDMKNGKKKLAYGQSPEDALQILAFRLTEEEMAQIIPDKYIKINQRQLQAYVDELG</sequence>
<dbReference type="Proteomes" id="UP000230790">
    <property type="component" value="Unassembled WGS sequence"/>
</dbReference>
<comment type="caution">
    <text evidence="1">The sequence shown here is derived from an EMBL/GenBank/DDBJ whole genome shotgun (WGS) entry which is preliminary data.</text>
</comment>
<accession>A0A2M8QGQ7</accession>
<gene>
    <name evidence="1" type="ORF">CUN48_00535</name>
</gene>
<reference evidence="1 2" key="1">
    <citation type="submission" date="2017-11" db="EMBL/GenBank/DDBJ databases">
        <title>Evolution of Phototrophy in the Chloroflexi Phylum Driven by Horizontal Gene Transfer.</title>
        <authorList>
            <person name="Ward L.M."/>
            <person name="Hemp J."/>
            <person name="Shih P.M."/>
            <person name="Mcglynn S.E."/>
            <person name="Fischer W."/>
        </authorList>
    </citation>
    <scope>NUCLEOTIDE SEQUENCE [LARGE SCALE GENOMIC DNA]</scope>
    <source>
        <strain evidence="1">JP3_7</strain>
    </source>
</reference>